<comment type="caution">
    <text evidence="2">The sequence shown here is derived from an EMBL/GenBank/DDBJ whole genome shotgun (WGS) entry which is preliminary data.</text>
</comment>
<gene>
    <name evidence="2" type="ORF">NDU88_006309</name>
</gene>
<evidence type="ECO:0000256" key="1">
    <source>
        <dbReference type="SAM" id="Coils"/>
    </source>
</evidence>
<evidence type="ECO:0000313" key="2">
    <source>
        <dbReference type="EMBL" id="KAJ1093204.1"/>
    </source>
</evidence>
<evidence type="ECO:0000313" key="3">
    <source>
        <dbReference type="Proteomes" id="UP001066276"/>
    </source>
</evidence>
<sequence length="114" mass="13189">MTTLGRSYLHFQYFFPACAQNVTRELWPKRVVQSQSVSGSCKQKMAEVDFGDSELFEQLDDEPQKPVHIRFDELDDSLEESEGLRERVQQYEATIEDLKAENILSRGTTVLNSR</sequence>
<accession>A0AAV7LQH6</accession>
<keyword evidence="1" id="KW-0175">Coiled coil</keyword>
<keyword evidence="3" id="KW-1185">Reference proteome</keyword>
<dbReference type="Proteomes" id="UP001066276">
    <property type="component" value="Chromosome 11"/>
</dbReference>
<feature type="coiled-coil region" evidence="1">
    <location>
        <begin position="74"/>
        <end position="101"/>
    </location>
</feature>
<protein>
    <submittedName>
        <fullName evidence="2">Uncharacterized protein</fullName>
    </submittedName>
</protein>
<organism evidence="2 3">
    <name type="scientific">Pleurodeles waltl</name>
    <name type="common">Iberian ribbed newt</name>
    <dbReference type="NCBI Taxonomy" id="8319"/>
    <lineage>
        <taxon>Eukaryota</taxon>
        <taxon>Metazoa</taxon>
        <taxon>Chordata</taxon>
        <taxon>Craniata</taxon>
        <taxon>Vertebrata</taxon>
        <taxon>Euteleostomi</taxon>
        <taxon>Amphibia</taxon>
        <taxon>Batrachia</taxon>
        <taxon>Caudata</taxon>
        <taxon>Salamandroidea</taxon>
        <taxon>Salamandridae</taxon>
        <taxon>Pleurodelinae</taxon>
        <taxon>Pleurodeles</taxon>
    </lineage>
</organism>
<name>A0AAV7LQH6_PLEWA</name>
<proteinExistence type="predicted"/>
<dbReference type="EMBL" id="JANPWB010000015">
    <property type="protein sequence ID" value="KAJ1093204.1"/>
    <property type="molecule type" value="Genomic_DNA"/>
</dbReference>
<dbReference type="AlphaFoldDB" id="A0AAV7LQH6"/>
<reference evidence="2" key="1">
    <citation type="journal article" date="2022" name="bioRxiv">
        <title>Sequencing and chromosome-scale assembly of the giantPleurodeles waltlgenome.</title>
        <authorList>
            <person name="Brown T."/>
            <person name="Elewa A."/>
            <person name="Iarovenko S."/>
            <person name="Subramanian E."/>
            <person name="Araus A.J."/>
            <person name="Petzold A."/>
            <person name="Susuki M."/>
            <person name="Suzuki K.-i.T."/>
            <person name="Hayashi T."/>
            <person name="Toyoda A."/>
            <person name="Oliveira C."/>
            <person name="Osipova E."/>
            <person name="Leigh N.D."/>
            <person name="Simon A."/>
            <person name="Yun M.H."/>
        </authorList>
    </citation>
    <scope>NUCLEOTIDE SEQUENCE</scope>
    <source>
        <strain evidence="2">20211129_DDA</strain>
        <tissue evidence="2">Liver</tissue>
    </source>
</reference>